<feature type="compositionally biased region" description="Low complexity" evidence="5">
    <location>
        <begin position="419"/>
        <end position="436"/>
    </location>
</feature>
<dbReference type="PANTHER" id="PTHR12570:SF92">
    <property type="entry name" value="SPICHTHYIN, ISOFORM B"/>
    <property type="match status" value="1"/>
</dbReference>
<name>A0A507EDC7_9FUNG</name>
<organism evidence="7 8">
    <name type="scientific">Powellomyces hirtus</name>
    <dbReference type="NCBI Taxonomy" id="109895"/>
    <lineage>
        <taxon>Eukaryota</taxon>
        <taxon>Fungi</taxon>
        <taxon>Fungi incertae sedis</taxon>
        <taxon>Chytridiomycota</taxon>
        <taxon>Chytridiomycota incertae sedis</taxon>
        <taxon>Chytridiomycetes</taxon>
        <taxon>Spizellomycetales</taxon>
        <taxon>Powellomycetaceae</taxon>
        <taxon>Powellomyces</taxon>
    </lineage>
</organism>
<sequence length="467" mass="49422">MVGGGPAPGYEVPNWHKYVGISLALLSSAFIGCSFVIKKKGLLKSGVGARPGEGHAYLKNWMWWTGMVMMLAGEILNLGAYSFSPAVLVTPLGALSVVISAALSSAILKEHLSFAAKVGCAHCVLGATILVLHAPASSSTTTMESFFDRVVNPGFLVYGGLNFLAVIFLIFYLSPRQGQKHPIIPIAICSLVGAFVVIATQGFGSAVVYSISTPSEPSQFREWKLWILLVFILGCGVLQINYLNKALNIFSTAIVTPIYYVCFTAATLIGSAILFRSFALANAVSAASVVLGFLVIVGGVCLLFAFSRQERLREKLQAEGSTHPDIDLVEAITTDHPDKPTSSLDAAPVPRQLHDPFRASASTTTTSASLSSVVKPPLTNAICDSGRGGYDPALSVSDNGAIHIRSIGARPRVASSASIITSTSSASSHNTTTSSSLPRLNATIPPRLSLKSDHSPWWATDRSADRL</sequence>
<feature type="transmembrane region" description="Helical" evidence="6">
    <location>
        <begin position="61"/>
        <end position="80"/>
    </location>
</feature>
<comment type="subcellular location">
    <subcellularLocation>
        <location evidence="1">Membrane</location>
        <topology evidence="1">Multi-pass membrane protein</topology>
    </subcellularLocation>
</comment>
<gene>
    <name evidence="7" type="ORF">PhCBS80983_g01143</name>
</gene>
<feature type="transmembrane region" description="Helical" evidence="6">
    <location>
        <begin position="186"/>
        <end position="211"/>
    </location>
</feature>
<keyword evidence="3 6" id="KW-1133">Transmembrane helix</keyword>
<dbReference type="InterPro" id="IPR037185">
    <property type="entry name" value="EmrE-like"/>
</dbReference>
<evidence type="ECO:0000256" key="6">
    <source>
        <dbReference type="SAM" id="Phobius"/>
    </source>
</evidence>
<dbReference type="Proteomes" id="UP000318582">
    <property type="component" value="Unassembled WGS sequence"/>
</dbReference>
<feature type="transmembrane region" description="Helical" evidence="6">
    <location>
        <begin position="155"/>
        <end position="174"/>
    </location>
</feature>
<dbReference type="AlphaFoldDB" id="A0A507EDC7"/>
<feature type="transmembrane region" description="Helical" evidence="6">
    <location>
        <begin position="254"/>
        <end position="275"/>
    </location>
</feature>
<dbReference type="EMBL" id="QEAQ01000008">
    <property type="protein sequence ID" value="TPX61355.1"/>
    <property type="molecule type" value="Genomic_DNA"/>
</dbReference>
<dbReference type="Pfam" id="PF05653">
    <property type="entry name" value="Mg_trans_NIPA"/>
    <property type="match status" value="1"/>
</dbReference>
<keyword evidence="4 6" id="KW-0472">Membrane</keyword>
<dbReference type="GO" id="GO:0016020">
    <property type="term" value="C:membrane"/>
    <property type="evidence" value="ECO:0007669"/>
    <property type="project" value="UniProtKB-SubCell"/>
</dbReference>
<reference evidence="7 8" key="1">
    <citation type="journal article" date="2019" name="Sci. Rep.">
        <title>Comparative genomics of chytrid fungi reveal insights into the obligate biotrophic and pathogenic lifestyle of Synchytrium endobioticum.</title>
        <authorList>
            <person name="van de Vossenberg B.T.L.H."/>
            <person name="Warris S."/>
            <person name="Nguyen H.D.T."/>
            <person name="van Gent-Pelzer M.P.E."/>
            <person name="Joly D.L."/>
            <person name="van de Geest H.C."/>
            <person name="Bonants P.J.M."/>
            <person name="Smith D.S."/>
            <person name="Levesque C.A."/>
            <person name="van der Lee T.A.J."/>
        </authorList>
    </citation>
    <scope>NUCLEOTIDE SEQUENCE [LARGE SCALE GENOMIC DNA]</scope>
    <source>
        <strain evidence="7 8">CBS 809.83</strain>
    </source>
</reference>
<dbReference type="GO" id="GO:0015095">
    <property type="term" value="F:magnesium ion transmembrane transporter activity"/>
    <property type="evidence" value="ECO:0007669"/>
    <property type="project" value="InterPro"/>
</dbReference>
<dbReference type="InterPro" id="IPR008521">
    <property type="entry name" value="Mg_trans_NIPA"/>
</dbReference>
<dbReference type="SUPFAM" id="SSF103481">
    <property type="entry name" value="Multidrug resistance efflux transporter EmrE"/>
    <property type="match status" value="1"/>
</dbReference>
<evidence type="ECO:0000313" key="8">
    <source>
        <dbReference type="Proteomes" id="UP000318582"/>
    </source>
</evidence>
<comment type="caution">
    <text evidence="7">The sequence shown here is derived from an EMBL/GenBank/DDBJ whole genome shotgun (WGS) entry which is preliminary data.</text>
</comment>
<evidence type="ECO:0000313" key="7">
    <source>
        <dbReference type="EMBL" id="TPX61355.1"/>
    </source>
</evidence>
<dbReference type="STRING" id="109895.A0A507EDC7"/>
<evidence type="ECO:0008006" key="9">
    <source>
        <dbReference type="Google" id="ProtNLM"/>
    </source>
</evidence>
<proteinExistence type="predicted"/>
<feature type="transmembrane region" description="Helical" evidence="6">
    <location>
        <begin position="223"/>
        <end position="242"/>
    </location>
</feature>
<feature type="transmembrane region" description="Helical" evidence="6">
    <location>
        <begin position="114"/>
        <end position="135"/>
    </location>
</feature>
<feature type="region of interest" description="Disordered" evidence="5">
    <location>
        <begin position="419"/>
        <end position="441"/>
    </location>
</feature>
<evidence type="ECO:0000256" key="5">
    <source>
        <dbReference type="SAM" id="MobiDB-lite"/>
    </source>
</evidence>
<evidence type="ECO:0000256" key="2">
    <source>
        <dbReference type="ARBA" id="ARBA00022692"/>
    </source>
</evidence>
<feature type="transmembrane region" description="Helical" evidence="6">
    <location>
        <begin position="18"/>
        <end position="37"/>
    </location>
</feature>
<evidence type="ECO:0000256" key="3">
    <source>
        <dbReference type="ARBA" id="ARBA00022989"/>
    </source>
</evidence>
<accession>A0A507EDC7</accession>
<protein>
    <recommendedName>
        <fullName evidence="9">Magnesium transporter</fullName>
    </recommendedName>
</protein>
<feature type="transmembrane region" description="Helical" evidence="6">
    <location>
        <begin position="86"/>
        <end position="107"/>
    </location>
</feature>
<evidence type="ECO:0000256" key="4">
    <source>
        <dbReference type="ARBA" id="ARBA00023136"/>
    </source>
</evidence>
<keyword evidence="2 6" id="KW-0812">Transmembrane</keyword>
<dbReference type="PANTHER" id="PTHR12570">
    <property type="match status" value="1"/>
</dbReference>
<evidence type="ECO:0000256" key="1">
    <source>
        <dbReference type="ARBA" id="ARBA00004141"/>
    </source>
</evidence>
<feature type="transmembrane region" description="Helical" evidence="6">
    <location>
        <begin position="281"/>
        <end position="306"/>
    </location>
</feature>
<keyword evidence="8" id="KW-1185">Reference proteome</keyword>